<sequence length="154" mass="17277">MEIADNEVPVYRQVFLKDLEAIAALEAEIFPEPYLYFMLRQLFDMHGNQWLVAELGGELIGYALTMVRDAKALLFTLAVATDMQHCGSGRALLERAVQRCIAAGAVDVELTVDPGNRLALNMFEQAGFICVGFDSSYFGPGCPRRLMRYRSQYL</sequence>
<accession>A0A846XY73</accession>
<dbReference type="Pfam" id="PF00583">
    <property type="entry name" value="Acetyltransf_1"/>
    <property type="match status" value="1"/>
</dbReference>
<dbReference type="AlphaFoldDB" id="A0A846XY73"/>
<dbReference type="PROSITE" id="PS51186">
    <property type="entry name" value="GNAT"/>
    <property type="match status" value="1"/>
</dbReference>
<gene>
    <name evidence="2" type="ORF">HGA08_10515</name>
</gene>
<dbReference type="CDD" id="cd04301">
    <property type="entry name" value="NAT_SF"/>
    <property type="match status" value="1"/>
</dbReference>
<dbReference type="Gene3D" id="3.40.630.30">
    <property type="match status" value="1"/>
</dbReference>
<dbReference type="InterPro" id="IPR016181">
    <property type="entry name" value="Acyl_CoA_acyltransferase"/>
</dbReference>
<dbReference type="InterPro" id="IPR000182">
    <property type="entry name" value="GNAT_dom"/>
</dbReference>
<dbReference type="RefSeq" id="WP_067871463.1">
    <property type="nucleotide sequence ID" value="NZ_JAAXOP010000004.1"/>
</dbReference>
<reference evidence="2 3" key="1">
    <citation type="submission" date="2020-04" db="EMBL/GenBank/DDBJ databases">
        <title>MicrobeNet Type strains.</title>
        <authorList>
            <person name="Nicholson A.C."/>
        </authorList>
    </citation>
    <scope>NUCLEOTIDE SEQUENCE [LARGE SCALE GENOMIC DNA]</scope>
    <source>
        <strain evidence="2 3">JCM 12354</strain>
    </source>
</reference>
<comment type="caution">
    <text evidence="2">The sequence shown here is derived from an EMBL/GenBank/DDBJ whole genome shotgun (WGS) entry which is preliminary data.</text>
</comment>
<feature type="domain" description="N-acetyltransferase" evidence="1">
    <location>
        <begin position="9"/>
        <end position="149"/>
    </location>
</feature>
<protein>
    <submittedName>
        <fullName evidence="2">GNAT family N-acetyltransferase</fullName>
    </submittedName>
</protein>
<organism evidence="2 3">
    <name type="scientific">Nocardia vermiculata</name>
    <dbReference type="NCBI Taxonomy" id="257274"/>
    <lineage>
        <taxon>Bacteria</taxon>
        <taxon>Bacillati</taxon>
        <taxon>Actinomycetota</taxon>
        <taxon>Actinomycetes</taxon>
        <taxon>Mycobacteriales</taxon>
        <taxon>Nocardiaceae</taxon>
        <taxon>Nocardia</taxon>
    </lineage>
</organism>
<keyword evidence="3" id="KW-1185">Reference proteome</keyword>
<evidence type="ECO:0000313" key="3">
    <source>
        <dbReference type="Proteomes" id="UP000565711"/>
    </source>
</evidence>
<evidence type="ECO:0000313" key="2">
    <source>
        <dbReference type="EMBL" id="NKY50644.1"/>
    </source>
</evidence>
<dbReference type="GO" id="GO:0016747">
    <property type="term" value="F:acyltransferase activity, transferring groups other than amino-acyl groups"/>
    <property type="evidence" value="ECO:0007669"/>
    <property type="project" value="InterPro"/>
</dbReference>
<evidence type="ECO:0000259" key="1">
    <source>
        <dbReference type="PROSITE" id="PS51186"/>
    </source>
</evidence>
<dbReference type="SUPFAM" id="SSF55729">
    <property type="entry name" value="Acyl-CoA N-acyltransferases (Nat)"/>
    <property type="match status" value="1"/>
</dbReference>
<keyword evidence="2" id="KW-0808">Transferase</keyword>
<dbReference type="EMBL" id="JAAXOP010000004">
    <property type="protein sequence ID" value="NKY50644.1"/>
    <property type="molecule type" value="Genomic_DNA"/>
</dbReference>
<proteinExistence type="predicted"/>
<name>A0A846XY73_9NOCA</name>
<dbReference type="Proteomes" id="UP000565711">
    <property type="component" value="Unassembled WGS sequence"/>
</dbReference>